<dbReference type="AlphaFoldDB" id="A0A2V0QDR8"/>
<evidence type="ECO:0000313" key="2">
    <source>
        <dbReference type="Proteomes" id="UP000247480"/>
    </source>
</evidence>
<dbReference type="Proteomes" id="UP000247480">
    <property type="component" value="Unassembled WGS sequence"/>
</dbReference>
<evidence type="ECO:0000313" key="1">
    <source>
        <dbReference type="EMBL" id="GBH08545.1"/>
    </source>
</evidence>
<sequence length="37" mass="4214">MNSNPRCQQCTKRRYFAKRLAQKSCVGVPGLLANRAF</sequence>
<comment type="caution">
    <text evidence="1">The sequence shown here is derived from an EMBL/GenBank/DDBJ whole genome shotgun (WGS) entry which is preliminary data.</text>
</comment>
<accession>A0A2V0QDR8</accession>
<dbReference type="EMBL" id="BGJZ01000094">
    <property type="protein sequence ID" value="GBH08545.1"/>
    <property type="molecule type" value="Genomic_DNA"/>
</dbReference>
<proteinExistence type="predicted"/>
<gene>
    <name evidence="1" type="ORF">KPSA1_01920</name>
</gene>
<protein>
    <submittedName>
        <fullName evidence="1">Uncharacterized protein</fullName>
    </submittedName>
</protein>
<reference evidence="1 2" key="1">
    <citation type="submission" date="2018-04" db="EMBL/GenBank/DDBJ databases">
        <title>Draft genome sequence of Pseudomonas syringae pv. actinidiae biovar 1 strains isolated from kiwifruit in Kagawa prefecture.</title>
        <authorList>
            <person name="Tabuchi M."/>
            <person name="Saito M."/>
            <person name="Fujiwara S."/>
            <person name="Sasa N."/>
            <person name="Akimitsu K."/>
            <person name="Gomi K."/>
            <person name="Konishi-Sugita S."/>
            <person name="Hamano K."/>
            <person name="Kataoka I."/>
        </authorList>
    </citation>
    <scope>NUCLEOTIDE SEQUENCE [LARGE SCALE GENOMIC DNA]</scope>
    <source>
        <strain evidence="1 2">MAFF212206</strain>
    </source>
</reference>
<organism evidence="1 2">
    <name type="scientific">Pseudomonas syringae pv. actinidiae</name>
    <dbReference type="NCBI Taxonomy" id="103796"/>
    <lineage>
        <taxon>Bacteria</taxon>
        <taxon>Pseudomonadati</taxon>
        <taxon>Pseudomonadota</taxon>
        <taxon>Gammaproteobacteria</taxon>
        <taxon>Pseudomonadales</taxon>
        <taxon>Pseudomonadaceae</taxon>
        <taxon>Pseudomonas</taxon>
        <taxon>Pseudomonas syringae</taxon>
    </lineage>
</organism>
<name>A0A2V0QDR8_PSESF</name>